<keyword evidence="1" id="KW-1133">Transmembrane helix</keyword>
<gene>
    <name evidence="2" type="ORF">QOZ92_003066</name>
</gene>
<dbReference type="RefSeq" id="WP_307509698.1">
    <property type="nucleotide sequence ID" value="NZ_BAAACE010000001.1"/>
</dbReference>
<feature type="transmembrane region" description="Helical" evidence="1">
    <location>
        <begin position="35"/>
        <end position="53"/>
    </location>
</feature>
<dbReference type="Proteomes" id="UP001232584">
    <property type="component" value="Unassembled WGS sequence"/>
</dbReference>
<comment type="caution">
    <text evidence="2">The sequence shown here is derived from an EMBL/GenBank/DDBJ whole genome shotgun (WGS) entry which is preliminary data.</text>
</comment>
<evidence type="ECO:0000256" key="1">
    <source>
        <dbReference type="SAM" id="Phobius"/>
    </source>
</evidence>
<keyword evidence="1" id="KW-0472">Membrane</keyword>
<organism evidence="2 3">
    <name type="scientific">Paraclostridium ghonii</name>
    <dbReference type="NCBI Taxonomy" id="29358"/>
    <lineage>
        <taxon>Bacteria</taxon>
        <taxon>Bacillati</taxon>
        <taxon>Bacillota</taxon>
        <taxon>Clostridia</taxon>
        <taxon>Peptostreptococcales</taxon>
        <taxon>Peptostreptococcaceae</taxon>
        <taxon>Paraclostridium</taxon>
    </lineage>
</organism>
<sequence>MKHIKNNRSFIFIQCIICFLIFFIGFEVFNLKNNIIGYVILGIVCGVVSNLLYNKFSK</sequence>
<accession>A0ABU0N5G0</accession>
<feature type="transmembrane region" description="Helical" evidence="1">
    <location>
        <begin position="9"/>
        <end position="29"/>
    </location>
</feature>
<proteinExistence type="predicted"/>
<evidence type="ECO:0000313" key="2">
    <source>
        <dbReference type="EMBL" id="MDQ0557931.1"/>
    </source>
</evidence>
<keyword evidence="3" id="KW-1185">Reference proteome</keyword>
<dbReference type="EMBL" id="JAUSWG010000016">
    <property type="protein sequence ID" value="MDQ0557931.1"/>
    <property type="molecule type" value="Genomic_DNA"/>
</dbReference>
<evidence type="ECO:0000313" key="3">
    <source>
        <dbReference type="Proteomes" id="UP001232584"/>
    </source>
</evidence>
<keyword evidence="1" id="KW-0812">Transmembrane</keyword>
<name>A0ABU0N5G0_9FIRM</name>
<protein>
    <submittedName>
        <fullName evidence="2">Uncharacterized protein</fullName>
    </submittedName>
</protein>
<reference evidence="2 3" key="1">
    <citation type="submission" date="2023-07" db="EMBL/GenBank/DDBJ databases">
        <title>Genomic Encyclopedia of Type Strains, Phase IV (KMG-IV): sequencing the most valuable type-strain genomes for metagenomic binning, comparative biology and taxonomic classification.</title>
        <authorList>
            <person name="Goeker M."/>
        </authorList>
    </citation>
    <scope>NUCLEOTIDE SEQUENCE [LARGE SCALE GENOMIC DNA]</scope>
    <source>
        <strain evidence="2 3">DSM 15049</strain>
    </source>
</reference>